<dbReference type="AlphaFoldDB" id="A0A9D1HP47"/>
<sequence length="219" mass="25395">MGDLYADEHYFKKELKRHQQSFPFDPKPRYETYKRLFDIFVCLILLVPSVLLIMLLAILIVLESPGSPIFSQVRVGQNGKLFVVHKMRSMKKDAEANGQKWAEKNDPRITRIGRFIRKVRLDELPQLYDILAGHMSLVGPRPEVPLLTRQFEQQHPGFVTRLLVKPGLTGLAQVNGGYDIAPEKKWQIDCDYIQRRSWKLDLKIIGWTILTILTREGAR</sequence>
<dbReference type="EMBL" id="DVMJ01000077">
    <property type="protein sequence ID" value="HIU14210.1"/>
    <property type="molecule type" value="Genomic_DNA"/>
</dbReference>
<reference evidence="4" key="1">
    <citation type="submission" date="2020-10" db="EMBL/GenBank/DDBJ databases">
        <authorList>
            <person name="Gilroy R."/>
        </authorList>
    </citation>
    <scope>NUCLEOTIDE SEQUENCE</scope>
    <source>
        <strain evidence="4">CHK195-11698</strain>
    </source>
</reference>
<evidence type="ECO:0000256" key="1">
    <source>
        <dbReference type="ARBA" id="ARBA00006464"/>
    </source>
</evidence>
<organism evidence="4 5">
    <name type="scientific">Candidatus Fimiplasma intestinipullorum</name>
    <dbReference type="NCBI Taxonomy" id="2840825"/>
    <lineage>
        <taxon>Bacteria</taxon>
        <taxon>Bacillati</taxon>
        <taxon>Bacillota</taxon>
        <taxon>Clostridia</taxon>
        <taxon>Eubacteriales</taxon>
        <taxon>Candidatus Fimiplasma</taxon>
    </lineage>
</organism>
<comment type="similarity">
    <text evidence="1">Belongs to the bacterial sugar transferase family.</text>
</comment>
<proteinExistence type="inferred from homology"/>
<keyword evidence="2" id="KW-0472">Membrane</keyword>
<accession>A0A9D1HP47</accession>
<keyword evidence="2" id="KW-0812">Transmembrane</keyword>
<dbReference type="GO" id="GO:0016780">
    <property type="term" value="F:phosphotransferase activity, for other substituted phosphate groups"/>
    <property type="evidence" value="ECO:0007669"/>
    <property type="project" value="TreeGrafter"/>
</dbReference>
<protein>
    <submittedName>
        <fullName evidence="4">Sugar transferase</fullName>
    </submittedName>
</protein>
<reference evidence="4" key="2">
    <citation type="journal article" date="2021" name="PeerJ">
        <title>Extensive microbial diversity within the chicken gut microbiome revealed by metagenomics and culture.</title>
        <authorList>
            <person name="Gilroy R."/>
            <person name="Ravi A."/>
            <person name="Getino M."/>
            <person name="Pursley I."/>
            <person name="Horton D.L."/>
            <person name="Alikhan N.F."/>
            <person name="Baker D."/>
            <person name="Gharbi K."/>
            <person name="Hall N."/>
            <person name="Watson M."/>
            <person name="Adriaenssens E.M."/>
            <person name="Foster-Nyarko E."/>
            <person name="Jarju S."/>
            <person name="Secka A."/>
            <person name="Antonio M."/>
            <person name="Oren A."/>
            <person name="Chaudhuri R.R."/>
            <person name="La Ragione R."/>
            <person name="Hildebrand F."/>
            <person name="Pallen M.J."/>
        </authorList>
    </citation>
    <scope>NUCLEOTIDE SEQUENCE</scope>
    <source>
        <strain evidence="4">CHK195-11698</strain>
    </source>
</reference>
<evidence type="ECO:0000256" key="2">
    <source>
        <dbReference type="SAM" id="Phobius"/>
    </source>
</evidence>
<feature type="domain" description="Bacterial sugar transferase" evidence="3">
    <location>
        <begin position="34"/>
        <end position="213"/>
    </location>
</feature>
<dbReference type="Proteomes" id="UP000824175">
    <property type="component" value="Unassembled WGS sequence"/>
</dbReference>
<feature type="transmembrane region" description="Helical" evidence="2">
    <location>
        <begin position="36"/>
        <end position="62"/>
    </location>
</feature>
<evidence type="ECO:0000259" key="3">
    <source>
        <dbReference type="Pfam" id="PF02397"/>
    </source>
</evidence>
<dbReference type="Pfam" id="PF02397">
    <property type="entry name" value="Bac_transf"/>
    <property type="match status" value="1"/>
</dbReference>
<dbReference type="PANTHER" id="PTHR30576:SF0">
    <property type="entry name" value="UNDECAPRENYL-PHOSPHATE N-ACETYLGALACTOSAMINYL 1-PHOSPHATE TRANSFERASE-RELATED"/>
    <property type="match status" value="1"/>
</dbReference>
<dbReference type="PANTHER" id="PTHR30576">
    <property type="entry name" value="COLANIC BIOSYNTHESIS UDP-GLUCOSE LIPID CARRIER TRANSFERASE"/>
    <property type="match status" value="1"/>
</dbReference>
<gene>
    <name evidence="4" type="ORF">IAD15_09100</name>
</gene>
<keyword evidence="2" id="KW-1133">Transmembrane helix</keyword>
<comment type="caution">
    <text evidence="4">The sequence shown here is derived from an EMBL/GenBank/DDBJ whole genome shotgun (WGS) entry which is preliminary data.</text>
</comment>
<keyword evidence="4" id="KW-0808">Transferase</keyword>
<name>A0A9D1HP47_9FIRM</name>
<evidence type="ECO:0000313" key="5">
    <source>
        <dbReference type="Proteomes" id="UP000824175"/>
    </source>
</evidence>
<evidence type="ECO:0000313" key="4">
    <source>
        <dbReference type="EMBL" id="HIU14210.1"/>
    </source>
</evidence>
<dbReference type="InterPro" id="IPR003362">
    <property type="entry name" value="Bact_transf"/>
</dbReference>